<feature type="repeat" description="Solcar" evidence="8">
    <location>
        <begin position="207"/>
        <end position="292"/>
    </location>
</feature>
<keyword evidence="5" id="KW-0677">Repeat</keyword>
<evidence type="ECO:0000256" key="6">
    <source>
        <dbReference type="ARBA" id="ARBA00022989"/>
    </source>
</evidence>
<dbReference type="KEGG" id="aaf:AURANDRAFT_21590"/>
<evidence type="ECO:0000256" key="4">
    <source>
        <dbReference type="ARBA" id="ARBA00022692"/>
    </source>
</evidence>
<evidence type="ECO:0000256" key="7">
    <source>
        <dbReference type="ARBA" id="ARBA00023136"/>
    </source>
</evidence>
<evidence type="ECO:0000256" key="5">
    <source>
        <dbReference type="ARBA" id="ARBA00022737"/>
    </source>
</evidence>
<evidence type="ECO:0000256" key="1">
    <source>
        <dbReference type="ARBA" id="ARBA00004141"/>
    </source>
</evidence>
<dbReference type="InterPro" id="IPR018108">
    <property type="entry name" value="MCP_transmembrane"/>
</dbReference>
<dbReference type="InParanoid" id="F0Y041"/>
<dbReference type="OrthoDB" id="448427at2759"/>
<proteinExistence type="inferred from homology"/>
<protein>
    <recommendedName>
        <fullName evidence="12">Mitochondrial carrier protein</fullName>
    </recommendedName>
</protein>
<keyword evidence="11" id="KW-1185">Reference proteome</keyword>
<dbReference type="PROSITE" id="PS50920">
    <property type="entry name" value="SOLCAR"/>
    <property type="match status" value="3"/>
</dbReference>
<dbReference type="eggNOG" id="KOG0753">
    <property type="taxonomic scope" value="Eukaryota"/>
</dbReference>
<name>F0Y041_AURAN</name>
<keyword evidence="3 9" id="KW-0813">Transport</keyword>
<dbReference type="SUPFAM" id="SSF103506">
    <property type="entry name" value="Mitochondrial carrier"/>
    <property type="match status" value="1"/>
</dbReference>
<dbReference type="PANTHER" id="PTHR45618">
    <property type="entry name" value="MITOCHONDRIAL DICARBOXYLATE CARRIER-RELATED"/>
    <property type="match status" value="1"/>
</dbReference>
<dbReference type="RefSeq" id="XP_009033822.1">
    <property type="nucleotide sequence ID" value="XM_009035574.1"/>
</dbReference>
<organism evidence="11">
    <name type="scientific">Aureococcus anophagefferens</name>
    <name type="common">Harmful bloom alga</name>
    <dbReference type="NCBI Taxonomy" id="44056"/>
    <lineage>
        <taxon>Eukaryota</taxon>
        <taxon>Sar</taxon>
        <taxon>Stramenopiles</taxon>
        <taxon>Ochrophyta</taxon>
        <taxon>Pelagophyceae</taxon>
        <taxon>Pelagomonadales</taxon>
        <taxon>Pelagomonadaceae</taxon>
        <taxon>Aureococcus</taxon>
    </lineage>
</organism>
<keyword evidence="6" id="KW-1133">Transmembrane helix</keyword>
<dbReference type="InterPro" id="IPR050391">
    <property type="entry name" value="Mito_Metabolite_Transporter"/>
</dbReference>
<dbReference type="InterPro" id="IPR023395">
    <property type="entry name" value="MCP_dom_sf"/>
</dbReference>
<dbReference type="GO" id="GO:0016020">
    <property type="term" value="C:membrane"/>
    <property type="evidence" value="ECO:0007669"/>
    <property type="project" value="UniProtKB-SubCell"/>
</dbReference>
<dbReference type="Pfam" id="PF00153">
    <property type="entry name" value="Mito_carr"/>
    <property type="match status" value="3"/>
</dbReference>
<evidence type="ECO:0000313" key="11">
    <source>
        <dbReference type="Proteomes" id="UP000002729"/>
    </source>
</evidence>
<dbReference type="Proteomes" id="UP000002729">
    <property type="component" value="Unassembled WGS sequence"/>
</dbReference>
<dbReference type="EMBL" id="GL833122">
    <property type="protein sequence ID" value="EGB11457.1"/>
    <property type="molecule type" value="Genomic_DNA"/>
</dbReference>
<evidence type="ECO:0000313" key="10">
    <source>
        <dbReference type="EMBL" id="EGB11457.1"/>
    </source>
</evidence>
<dbReference type="Gene3D" id="1.50.40.10">
    <property type="entry name" value="Mitochondrial carrier domain"/>
    <property type="match status" value="1"/>
</dbReference>
<feature type="repeat" description="Solcar" evidence="8">
    <location>
        <begin position="6"/>
        <end position="96"/>
    </location>
</feature>
<dbReference type="AlphaFoldDB" id="F0Y041"/>
<dbReference type="OMA" id="LIPCWLR"/>
<keyword evidence="4 8" id="KW-0812">Transmembrane</keyword>
<evidence type="ECO:0008006" key="12">
    <source>
        <dbReference type="Google" id="ProtNLM"/>
    </source>
</evidence>
<comment type="subcellular location">
    <subcellularLocation>
        <location evidence="1">Membrane</location>
        <topology evidence="1">Multi-pass membrane protein</topology>
    </subcellularLocation>
</comment>
<evidence type="ECO:0000256" key="9">
    <source>
        <dbReference type="RuleBase" id="RU000488"/>
    </source>
</evidence>
<comment type="similarity">
    <text evidence="2 9">Belongs to the mitochondrial carrier (TC 2.A.29) family.</text>
</comment>
<sequence>MEADACGPLLRFACTSTSCVAADAVVLPMDFLKTRLQLQNELVPPSAPKLGPLSMAAKVARVEGPTAFWSGLPAAAARQASYGGLCFFAYPYVRDALAGDAAAPLWAQISAGALSGGGAAALANPTDVVKVRLQADGRRVLEGRPRRYASAAAAAASVFRREGARAFLGGLAPNVARAAAVNGAGIAAYDSSKRVAGTFVGEGRPVAGVLVAALCGGLATAAAGCPFDIVKTRLMARGADDAGAYRGPADCVARTVRAEGVLALYKGFLPVYGRQAPFNVLNYVLMEWLLDVARRR</sequence>
<evidence type="ECO:0000256" key="8">
    <source>
        <dbReference type="PROSITE-ProRule" id="PRU00282"/>
    </source>
</evidence>
<gene>
    <name evidence="10" type="ORF">AURANDRAFT_21590</name>
</gene>
<evidence type="ECO:0000256" key="2">
    <source>
        <dbReference type="ARBA" id="ARBA00006375"/>
    </source>
</evidence>
<feature type="repeat" description="Solcar" evidence="8">
    <location>
        <begin position="103"/>
        <end position="195"/>
    </location>
</feature>
<reference evidence="10 11" key="1">
    <citation type="journal article" date="2011" name="Proc. Natl. Acad. Sci. U.S.A.">
        <title>Niche of harmful alga Aureococcus anophagefferens revealed through ecogenomics.</title>
        <authorList>
            <person name="Gobler C.J."/>
            <person name="Berry D.L."/>
            <person name="Dyhrman S.T."/>
            <person name="Wilhelm S.W."/>
            <person name="Salamov A."/>
            <person name="Lobanov A.V."/>
            <person name="Zhang Y."/>
            <person name="Collier J.L."/>
            <person name="Wurch L.L."/>
            <person name="Kustka A.B."/>
            <person name="Dill B.D."/>
            <person name="Shah M."/>
            <person name="VerBerkmoes N.C."/>
            <person name="Kuo A."/>
            <person name="Terry A."/>
            <person name="Pangilinan J."/>
            <person name="Lindquist E.A."/>
            <person name="Lucas S."/>
            <person name="Paulsen I.T."/>
            <person name="Hattenrath-Lehmann T.K."/>
            <person name="Talmage S.C."/>
            <person name="Walker E.A."/>
            <person name="Koch F."/>
            <person name="Burson A.M."/>
            <person name="Marcoval M.A."/>
            <person name="Tang Y.Z."/>
            <person name="Lecleir G.R."/>
            <person name="Coyne K.J."/>
            <person name="Berg G.M."/>
            <person name="Bertrand E.M."/>
            <person name="Saito M.A."/>
            <person name="Gladyshev V.N."/>
            <person name="Grigoriev I.V."/>
        </authorList>
    </citation>
    <scope>NUCLEOTIDE SEQUENCE [LARGE SCALE GENOMIC DNA]</scope>
    <source>
        <strain evidence="11">CCMP 1984</strain>
    </source>
</reference>
<dbReference type="GeneID" id="20219464"/>
<keyword evidence="7 8" id="KW-0472">Membrane</keyword>
<evidence type="ECO:0000256" key="3">
    <source>
        <dbReference type="ARBA" id="ARBA00022448"/>
    </source>
</evidence>
<accession>F0Y041</accession>